<feature type="domain" description="Thioredoxin" evidence="5">
    <location>
        <begin position="1"/>
        <end position="158"/>
    </location>
</feature>
<dbReference type="PANTHER" id="PTHR10681:SF128">
    <property type="entry name" value="THIOREDOXIN-DEPENDENT PEROXIDE REDUCTASE, MITOCHONDRIAL"/>
    <property type="match status" value="1"/>
</dbReference>
<evidence type="ECO:0000256" key="3">
    <source>
        <dbReference type="PIRNR" id="PIRNR000239"/>
    </source>
</evidence>
<dbReference type="OrthoDB" id="185659at2759"/>
<proteinExistence type="inferred from homology"/>
<dbReference type="AlphaFoldDB" id="J9DVN3"/>
<dbReference type="InterPro" id="IPR013766">
    <property type="entry name" value="Thioredoxin_domain"/>
</dbReference>
<evidence type="ECO:0000313" key="6">
    <source>
        <dbReference type="EMBL" id="EJW05347.1"/>
    </source>
</evidence>
<dbReference type="Proteomes" id="UP000003163">
    <property type="component" value="Unassembled WGS sequence"/>
</dbReference>
<dbReference type="Pfam" id="PF00578">
    <property type="entry name" value="AhpC-TSA"/>
    <property type="match status" value="1"/>
</dbReference>
<dbReference type="HOGENOM" id="CLU_042529_21_3_1"/>
<dbReference type="GO" id="GO:0045944">
    <property type="term" value="P:positive regulation of transcription by RNA polymerase II"/>
    <property type="evidence" value="ECO:0007669"/>
    <property type="project" value="EnsemblFungi"/>
</dbReference>
<dbReference type="InterPro" id="IPR000866">
    <property type="entry name" value="AhpC/TSA"/>
</dbReference>
<evidence type="ECO:0000256" key="1">
    <source>
        <dbReference type="ARBA" id="ARBA00009796"/>
    </source>
</evidence>
<dbReference type="SUPFAM" id="SSF52833">
    <property type="entry name" value="Thioredoxin-like"/>
    <property type="match status" value="1"/>
</dbReference>
<organism evidence="6 7">
    <name type="scientific">Edhazardia aedis (strain USNM 41457)</name>
    <name type="common">Microsporidian parasite</name>
    <dbReference type="NCBI Taxonomy" id="1003232"/>
    <lineage>
        <taxon>Eukaryota</taxon>
        <taxon>Fungi</taxon>
        <taxon>Fungi incertae sedis</taxon>
        <taxon>Microsporidia</taxon>
        <taxon>Edhazardia</taxon>
    </lineage>
</organism>
<dbReference type="PROSITE" id="PS51352">
    <property type="entry name" value="THIOREDOXIN_2"/>
    <property type="match status" value="1"/>
</dbReference>
<dbReference type="GO" id="GO:0061692">
    <property type="term" value="P:cellular detoxification of hydrogen peroxide"/>
    <property type="evidence" value="ECO:0007669"/>
    <property type="project" value="EnsemblFungi"/>
</dbReference>
<evidence type="ECO:0000259" key="5">
    <source>
        <dbReference type="PROSITE" id="PS51352"/>
    </source>
</evidence>
<dbReference type="GO" id="GO:0042744">
    <property type="term" value="P:hydrogen peroxide catabolic process"/>
    <property type="evidence" value="ECO:0007669"/>
    <property type="project" value="EnsemblFungi"/>
</dbReference>
<dbReference type="InterPro" id="IPR050217">
    <property type="entry name" value="Peroxiredoxin"/>
</dbReference>
<dbReference type="InParanoid" id="J9DVN3"/>
<keyword evidence="3" id="KW-0575">Peroxidase</keyword>
<sequence length="174" mass="19914">MIGQKAPSFDLPSFADSQITTTSLNSIKEDYVIIVFYPHDFTFVCPTEIMGFSMSEEEIKELNSTVLFVSVDSVFVHKAWMNVHTADGGIQGNVFPMLADVTRNMSREYKMLNEEAGVNYRGTVILDKERKIRYYAIYDNLVGRSVQETLRIVRNLKKMDDDKNVNFCPCEIKS</sequence>
<keyword evidence="3" id="KW-0049">Antioxidant</keyword>
<dbReference type="GO" id="GO:0045454">
    <property type="term" value="P:cell redox homeostasis"/>
    <property type="evidence" value="ECO:0007669"/>
    <property type="project" value="EnsemblFungi"/>
</dbReference>
<dbReference type="PIRSF" id="PIRSF000239">
    <property type="entry name" value="AHPC"/>
    <property type="match status" value="1"/>
</dbReference>
<dbReference type="EMBL" id="AFBI03000007">
    <property type="protein sequence ID" value="EJW05347.1"/>
    <property type="molecule type" value="Genomic_DNA"/>
</dbReference>
<protein>
    <recommendedName>
        <fullName evidence="5">Thioredoxin domain-containing protein</fullName>
    </recommendedName>
</protein>
<dbReference type="PANTHER" id="PTHR10681">
    <property type="entry name" value="THIOREDOXIN PEROXIDASE"/>
    <property type="match status" value="1"/>
</dbReference>
<gene>
    <name evidence="6" type="ORF">EDEG_00603</name>
</gene>
<dbReference type="GO" id="GO:0000122">
    <property type="term" value="P:negative regulation of transcription by RNA polymerase II"/>
    <property type="evidence" value="ECO:0007669"/>
    <property type="project" value="EnsemblFungi"/>
</dbReference>
<dbReference type="STRING" id="1003232.J9DVN3"/>
<dbReference type="GO" id="GO:0008379">
    <property type="term" value="F:thioredoxin peroxidase activity"/>
    <property type="evidence" value="ECO:0007669"/>
    <property type="project" value="EnsemblFungi"/>
</dbReference>
<dbReference type="InterPro" id="IPR024706">
    <property type="entry name" value="Peroxiredoxin_AhpC-typ"/>
</dbReference>
<feature type="active site" description="Cysteine sulfenic acid (-SOH) intermediate; for peroxidase activity" evidence="4">
    <location>
        <position position="45"/>
    </location>
</feature>
<dbReference type="GO" id="GO:0051082">
    <property type="term" value="F:unfolded protein binding"/>
    <property type="evidence" value="ECO:0007669"/>
    <property type="project" value="EnsemblFungi"/>
</dbReference>
<keyword evidence="2 3" id="KW-0560">Oxidoreductase</keyword>
<comment type="function">
    <text evidence="3">Thiol-specific peroxidase that catalyzes the reduction of hydrogen peroxide and organic hydroperoxides to water and alcohols, respectively.</text>
</comment>
<dbReference type="Gene3D" id="3.40.30.10">
    <property type="entry name" value="Glutaredoxin"/>
    <property type="match status" value="1"/>
</dbReference>
<keyword evidence="3" id="KW-0676">Redox-active center</keyword>
<dbReference type="GO" id="GO:0005829">
    <property type="term" value="C:cytosol"/>
    <property type="evidence" value="ECO:0007669"/>
    <property type="project" value="TreeGrafter"/>
</dbReference>
<evidence type="ECO:0000256" key="4">
    <source>
        <dbReference type="PIRSR" id="PIRSR000239-1"/>
    </source>
</evidence>
<dbReference type="InterPro" id="IPR036249">
    <property type="entry name" value="Thioredoxin-like_sf"/>
</dbReference>
<accession>J9DVN3</accession>
<keyword evidence="7" id="KW-1185">Reference proteome</keyword>
<name>J9DVN3_EDHAE</name>
<dbReference type="VEuPathDB" id="MicrosporidiaDB:EDEG_00603"/>
<dbReference type="FunCoup" id="J9DVN3">
    <property type="interactions" value="157"/>
</dbReference>
<dbReference type="GO" id="GO:1900745">
    <property type="term" value="P:positive regulation of p38MAPK cascade"/>
    <property type="evidence" value="ECO:0007669"/>
    <property type="project" value="EnsemblFungi"/>
</dbReference>
<comment type="caution">
    <text evidence="6">The sequence shown here is derived from an EMBL/GenBank/DDBJ whole genome shotgun (WGS) entry which is preliminary data.</text>
</comment>
<reference evidence="6 7" key="1">
    <citation type="submission" date="2011-08" db="EMBL/GenBank/DDBJ databases">
        <authorList>
            <person name="Liu Z.J."/>
            <person name="Shi F.L."/>
            <person name="Lu J.Q."/>
            <person name="Li M."/>
            <person name="Wang Z.L."/>
        </authorList>
    </citation>
    <scope>NUCLEOTIDE SEQUENCE [LARGE SCALE GENOMIC DNA]</scope>
    <source>
        <strain evidence="6 7">USNM 41457</strain>
    </source>
</reference>
<dbReference type="CDD" id="cd03015">
    <property type="entry name" value="PRX_Typ2cys"/>
    <property type="match status" value="1"/>
</dbReference>
<evidence type="ECO:0000313" key="7">
    <source>
        <dbReference type="Proteomes" id="UP000003163"/>
    </source>
</evidence>
<reference evidence="7" key="2">
    <citation type="submission" date="2015-07" db="EMBL/GenBank/DDBJ databases">
        <title>Contrasting host-pathogen interactions and genome evolution in two generalist and specialist microsporidian pathogens of mosquitoes.</title>
        <authorList>
            <consortium name="The Broad Institute Genomics Platform"/>
            <consortium name="The Broad Institute Genome Sequencing Center for Infectious Disease"/>
            <person name="Cuomo C.A."/>
            <person name="Sanscrainte N.D."/>
            <person name="Goldberg J.M."/>
            <person name="Heiman D."/>
            <person name="Young S."/>
            <person name="Zeng Q."/>
            <person name="Becnel J.J."/>
            <person name="Birren B.W."/>
        </authorList>
    </citation>
    <scope>NUCLEOTIDE SEQUENCE [LARGE SCALE GENOMIC DNA]</scope>
    <source>
        <strain evidence="7">USNM 41457</strain>
    </source>
</reference>
<comment type="similarity">
    <text evidence="1">Belongs to the peroxiredoxin family. AhpC/Prx1 subfamily.</text>
</comment>
<evidence type="ECO:0000256" key="2">
    <source>
        <dbReference type="ARBA" id="ARBA00023002"/>
    </source>
</evidence>
<dbReference type="OMA" id="NNFGVMR"/>